<evidence type="ECO:0000313" key="4">
    <source>
        <dbReference type="Proteomes" id="UP000008810"/>
    </source>
</evidence>
<dbReference type="InParanoid" id="A0A0Q3KYI4"/>
<evidence type="ECO:0000313" key="3">
    <source>
        <dbReference type="EnsemblPlants" id="KQK16225"/>
    </source>
</evidence>
<dbReference type="Proteomes" id="UP000008810">
    <property type="component" value="Chromosome 1"/>
</dbReference>
<organism evidence="2">
    <name type="scientific">Brachypodium distachyon</name>
    <name type="common">Purple false brome</name>
    <name type="synonym">Trachynia distachya</name>
    <dbReference type="NCBI Taxonomy" id="15368"/>
    <lineage>
        <taxon>Eukaryota</taxon>
        <taxon>Viridiplantae</taxon>
        <taxon>Streptophyta</taxon>
        <taxon>Embryophyta</taxon>
        <taxon>Tracheophyta</taxon>
        <taxon>Spermatophyta</taxon>
        <taxon>Magnoliopsida</taxon>
        <taxon>Liliopsida</taxon>
        <taxon>Poales</taxon>
        <taxon>Poaceae</taxon>
        <taxon>BOP clade</taxon>
        <taxon>Pooideae</taxon>
        <taxon>Stipodae</taxon>
        <taxon>Brachypodieae</taxon>
        <taxon>Brachypodium</taxon>
    </lineage>
</organism>
<dbReference type="EMBL" id="CM000880">
    <property type="protein sequence ID" value="KQK16225.1"/>
    <property type="molecule type" value="Genomic_DNA"/>
</dbReference>
<feature type="compositionally biased region" description="Low complexity" evidence="1">
    <location>
        <begin position="23"/>
        <end position="35"/>
    </location>
</feature>
<accession>A0A0Q3KYI4</accession>
<feature type="compositionally biased region" description="Basic residues" evidence="1">
    <location>
        <begin position="136"/>
        <end position="157"/>
    </location>
</feature>
<sequence length="171" mass="18628">MSKENRKRKRKEKKGIKPDRTGPARPAARTEPARSARARTGHRQVGPTCRGRLPRRDVDADRAGHRAPPPSAPLTPCPSPLSKHATIKRDAAVLFPLFPPADCAAKPPRSLAGKPSAAAVSRSSPTNHEPSGAAARARRSPCSRRRRHCRPRRPRSHPRGEPPPVGSVQYT</sequence>
<proteinExistence type="predicted"/>
<dbReference type="AlphaFoldDB" id="A0A0Q3KYI4"/>
<feature type="compositionally biased region" description="Pro residues" evidence="1">
    <location>
        <begin position="67"/>
        <end position="79"/>
    </location>
</feature>
<dbReference type="EnsemblPlants" id="KQK16225">
    <property type="protein sequence ID" value="KQK16225"/>
    <property type="gene ID" value="BRADI_1g27558v3"/>
</dbReference>
<keyword evidence="4" id="KW-1185">Reference proteome</keyword>
<feature type="compositionally biased region" description="Basic and acidic residues" evidence="1">
    <location>
        <begin position="54"/>
        <end position="64"/>
    </location>
</feature>
<reference evidence="2 3" key="1">
    <citation type="journal article" date="2010" name="Nature">
        <title>Genome sequencing and analysis of the model grass Brachypodium distachyon.</title>
        <authorList>
            <consortium name="International Brachypodium Initiative"/>
        </authorList>
    </citation>
    <scope>NUCLEOTIDE SEQUENCE [LARGE SCALE GENOMIC DNA]</scope>
    <source>
        <strain evidence="2 3">Bd21</strain>
    </source>
</reference>
<protein>
    <submittedName>
        <fullName evidence="2 3">Uncharacterized protein</fullName>
    </submittedName>
</protein>
<feature type="compositionally biased region" description="Basic residues" evidence="1">
    <location>
        <begin position="1"/>
        <end position="14"/>
    </location>
</feature>
<feature type="region of interest" description="Disordered" evidence="1">
    <location>
        <begin position="99"/>
        <end position="171"/>
    </location>
</feature>
<evidence type="ECO:0000313" key="2">
    <source>
        <dbReference type="EMBL" id="KQK16225.1"/>
    </source>
</evidence>
<evidence type="ECO:0000256" key="1">
    <source>
        <dbReference type="SAM" id="MobiDB-lite"/>
    </source>
</evidence>
<gene>
    <name evidence="2" type="ORF">BRADI_1g27558v3</name>
</gene>
<name>A0A0Q3KYI4_BRADI</name>
<reference evidence="3" key="3">
    <citation type="submission" date="2018-08" db="UniProtKB">
        <authorList>
            <consortium name="EnsemblPlants"/>
        </authorList>
    </citation>
    <scope>IDENTIFICATION</scope>
    <source>
        <strain evidence="3">cv. Bd21</strain>
    </source>
</reference>
<dbReference type="Gramene" id="KQK16225">
    <property type="protein sequence ID" value="KQK16225"/>
    <property type="gene ID" value="BRADI_1g27558v3"/>
</dbReference>
<reference evidence="2" key="2">
    <citation type="submission" date="2017-06" db="EMBL/GenBank/DDBJ databases">
        <title>WGS assembly of Brachypodium distachyon.</title>
        <authorList>
            <consortium name="The International Brachypodium Initiative"/>
            <person name="Lucas S."/>
            <person name="Harmon-Smith M."/>
            <person name="Lail K."/>
            <person name="Tice H."/>
            <person name="Grimwood J."/>
            <person name="Bruce D."/>
            <person name="Barry K."/>
            <person name="Shu S."/>
            <person name="Lindquist E."/>
            <person name="Wang M."/>
            <person name="Pitluck S."/>
            <person name="Vogel J.P."/>
            <person name="Garvin D.F."/>
            <person name="Mockler T.C."/>
            <person name="Schmutz J."/>
            <person name="Rokhsar D."/>
            <person name="Bevan M.W."/>
        </authorList>
    </citation>
    <scope>NUCLEOTIDE SEQUENCE</scope>
    <source>
        <strain evidence="2">Bd21</strain>
    </source>
</reference>
<feature type="region of interest" description="Disordered" evidence="1">
    <location>
        <begin position="1"/>
        <end position="83"/>
    </location>
</feature>